<dbReference type="RefSeq" id="XP_052941847.1">
    <property type="nucleotide sequence ID" value="XM_053091675.1"/>
</dbReference>
<proteinExistence type="predicted"/>
<evidence type="ECO:0000313" key="2">
    <source>
        <dbReference type="EMBL" id="KAI9632079.1"/>
    </source>
</evidence>
<dbReference type="Proteomes" id="UP001164286">
    <property type="component" value="Unassembled WGS sequence"/>
</dbReference>
<evidence type="ECO:0000313" key="3">
    <source>
        <dbReference type="Proteomes" id="UP001164286"/>
    </source>
</evidence>
<reference evidence="1" key="1">
    <citation type="journal article" date="2022" name="G3 (Bethesda)">
        <title>High quality genome of the basidiomycete yeast Dioszegia hungarica PDD-24b-2 isolated from cloud water.</title>
        <authorList>
            <person name="Jarrige D."/>
            <person name="Haridas S."/>
            <person name="Bleykasten-Grosshans C."/>
            <person name="Joly M."/>
            <person name="Nadalig T."/>
            <person name="Sancelme M."/>
            <person name="Vuilleumier S."/>
            <person name="Grigoriev I.V."/>
            <person name="Amato P."/>
            <person name="Bringel F."/>
        </authorList>
    </citation>
    <scope>NUCLEOTIDE SEQUENCE</scope>
    <source>
        <strain evidence="1">PDD-24b-2</strain>
    </source>
</reference>
<accession>A0AA38LQK9</accession>
<comment type="caution">
    <text evidence="1">The sequence shown here is derived from an EMBL/GenBank/DDBJ whole genome shotgun (WGS) entry which is preliminary data.</text>
</comment>
<evidence type="ECO:0000313" key="1">
    <source>
        <dbReference type="EMBL" id="KAI9632070.1"/>
    </source>
</evidence>
<dbReference type="AlphaFoldDB" id="A0AA38LQK9"/>
<gene>
    <name evidence="1" type="ORF">MKK02DRAFT_41716</name>
    <name evidence="2" type="ORF">MKK02DRAFT_41725</name>
</gene>
<organism evidence="1 3">
    <name type="scientific">Dioszegia hungarica</name>
    <dbReference type="NCBI Taxonomy" id="4972"/>
    <lineage>
        <taxon>Eukaryota</taxon>
        <taxon>Fungi</taxon>
        <taxon>Dikarya</taxon>
        <taxon>Basidiomycota</taxon>
        <taxon>Agaricomycotina</taxon>
        <taxon>Tremellomycetes</taxon>
        <taxon>Tremellales</taxon>
        <taxon>Bulleribasidiaceae</taxon>
        <taxon>Dioszegia</taxon>
    </lineage>
</organism>
<keyword evidence="3" id="KW-1185">Reference proteome</keyword>
<sequence>MVNNTTSTMTDNKPYMTDAVSKLLCTIEDARASGTAVDPANVKTLLTLSEGLATNGRFDLIGSLLAAGAITAAESGNLKPFFTAQTQGATTSLTQTMRKLWYGSEKHRHQEKWTRTLAEIREYMLTDAEDHPERLLCYWSSPREVDRYLSDMKNEAGGFLRTHPISREGRDLLCHHIAHDARRLGLLETQAATGCEGVTVADMESDEGWCSVALPLR</sequence>
<dbReference type="GeneID" id="77730880"/>
<dbReference type="EMBL" id="JAKWFO010000016">
    <property type="protein sequence ID" value="KAI9632070.1"/>
    <property type="molecule type" value="Genomic_DNA"/>
</dbReference>
<protein>
    <submittedName>
        <fullName evidence="1">Uncharacterized protein</fullName>
    </submittedName>
</protein>
<name>A0AA38LQK9_9TREE</name>
<dbReference type="EMBL" id="JAKWFO010000016">
    <property type="protein sequence ID" value="KAI9632079.1"/>
    <property type="molecule type" value="Genomic_DNA"/>
</dbReference>